<dbReference type="OrthoDB" id="9803749at2"/>
<dbReference type="InterPro" id="IPR006504">
    <property type="entry name" value="Tscrpt_reg_Spx/MgsR"/>
</dbReference>
<dbReference type="STRING" id="1677920.LS71_05830"/>
<name>A0A4U8TGD0_9HELI</name>
<dbReference type="Gene3D" id="3.40.30.10">
    <property type="entry name" value="Glutaredoxin"/>
    <property type="match status" value="1"/>
</dbReference>
<dbReference type="PANTHER" id="PTHR30041">
    <property type="entry name" value="ARSENATE REDUCTASE"/>
    <property type="match status" value="1"/>
</dbReference>
<dbReference type="Proteomes" id="UP000029733">
    <property type="component" value="Unassembled WGS sequence"/>
</dbReference>
<dbReference type="AlphaFoldDB" id="A0A4U8TGD0"/>
<protein>
    <submittedName>
        <fullName evidence="3">Spx/MgsR family RNA polymerase-binding regulatory protein</fullName>
    </submittedName>
</protein>
<dbReference type="InterPro" id="IPR006660">
    <property type="entry name" value="Arsenate_reductase-like"/>
</dbReference>
<evidence type="ECO:0000313" key="4">
    <source>
        <dbReference type="Proteomes" id="UP000029733"/>
    </source>
</evidence>
<dbReference type="SUPFAM" id="SSF52833">
    <property type="entry name" value="Thioredoxin-like"/>
    <property type="match status" value="1"/>
</dbReference>
<dbReference type="Pfam" id="PF03960">
    <property type="entry name" value="ArsC"/>
    <property type="match status" value="1"/>
</dbReference>
<comment type="caution">
    <text evidence="3">The sequence shown here is derived from an EMBL/GenBank/DDBJ whole genome shotgun (WGS) entry which is preliminary data.</text>
</comment>
<reference evidence="3 4" key="1">
    <citation type="journal article" date="2014" name="Genome Announc.">
        <title>Draft genome sequences of eight enterohepatic helicobacter species isolated from both laboratory and wild rodents.</title>
        <authorList>
            <person name="Sheh A."/>
            <person name="Shen Z."/>
            <person name="Fox J.G."/>
        </authorList>
    </citation>
    <scope>NUCLEOTIDE SEQUENCE [LARGE SCALE GENOMIC DNA]</scope>
    <source>
        <strain evidence="3 4">MIT 09-6949</strain>
    </source>
</reference>
<evidence type="ECO:0000256" key="2">
    <source>
        <dbReference type="PROSITE-ProRule" id="PRU01282"/>
    </source>
</evidence>
<proteinExistence type="inferred from homology"/>
<comment type="similarity">
    <text evidence="1 2">Belongs to the ArsC family.</text>
</comment>
<dbReference type="CDD" id="cd02977">
    <property type="entry name" value="ArsC_family"/>
    <property type="match status" value="1"/>
</dbReference>
<organism evidence="3 4">
    <name type="scientific">Helicobacter jaachi</name>
    <dbReference type="NCBI Taxonomy" id="1677920"/>
    <lineage>
        <taxon>Bacteria</taxon>
        <taxon>Pseudomonadati</taxon>
        <taxon>Campylobacterota</taxon>
        <taxon>Epsilonproteobacteria</taxon>
        <taxon>Campylobacterales</taxon>
        <taxon>Helicobacteraceae</taxon>
        <taxon>Helicobacter</taxon>
    </lineage>
</organism>
<gene>
    <name evidence="3" type="ORF">LS71_003390</name>
</gene>
<dbReference type="InterPro" id="IPR036249">
    <property type="entry name" value="Thioredoxin-like_sf"/>
</dbReference>
<keyword evidence="4" id="KW-1185">Reference proteome</keyword>
<dbReference type="EMBL" id="JRPR02000001">
    <property type="protein sequence ID" value="TLD97787.1"/>
    <property type="molecule type" value="Genomic_DNA"/>
</dbReference>
<evidence type="ECO:0000256" key="1">
    <source>
        <dbReference type="ARBA" id="ARBA00007198"/>
    </source>
</evidence>
<sequence length="127" mass="14269">MMITLYGIKTCGSVRKAINLLEKHGVVFTFKDLKAITLTQDQVISWIEKKGIKVVLNTKGTTYKTLKSHGEILDSIFTESSANQASLLVQNPLLLKRPIITCGKSLIIGYDEEAILHLIHNYQNKRL</sequence>
<dbReference type="PANTHER" id="PTHR30041:SF8">
    <property type="entry name" value="PROTEIN YFFB"/>
    <property type="match status" value="1"/>
</dbReference>
<evidence type="ECO:0000313" key="3">
    <source>
        <dbReference type="EMBL" id="TLD97787.1"/>
    </source>
</evidence>
<accession>A0A4U8TGD0</accession>
<dbReference type="PROSITE" id="PS51353">
    <property type="entry name" value="ARSC"/>
    <property type="match status" value="1"/>
</dbReference>
<dbReference type="NCBIfam" id="TIGR01617">
    <property type="entry name" value="arsC_related"/>
    <property type="match status" value="1"/>
</dbReference>